<feature type="repeat" description="TPR" evidence="1">
    <location>
        <begin position="111"/>
        <end position="144"/>
    </location>
</feature>
<name>A0A8J6NDD6_9BACT</name>
<evidence type="ECO:0000313" key="4">
    <source>
        <dbReference type="Proteomes" id="UP000614424"/>
    </source>
</evidence>
<dbReference type="SUPFAM" id="SSF48452">
    <property type="entry name" value="TPR-like"/>
    <property type="match status" value="1"/>
</dbReference>
<sequence length="202" mass="22119">MAKDTAPPSGYVKKETMMMIALIAFVIGFLGGIVFYIFKTDSGPGTQQPSQAQQQTNQIESAILALEGEVLTNPSNRDAWVNLGHNYFDTDQPQKAIFAYNKALELNANDANVLTDLGVMYRRNNQPNEAISAFDRAIAIDPSHTTPRFNKGVVFLFDLKDQDAGLAIWQELVDVNPGATAPDGKLVSEIIATMRAEDTPLK</sequence>
<dbReference type="PANTHER" id="PTHR12558:SF13">
    <property type="entry name" value="CELL DIVISION CYCLE PROTEIN 27 HOMOLOG"/>
    <property type="match status" value="1"/>
</dbReference>
<dbReference type="PANTHER" id="PTHR12558">
    <property type="entry name" value="CELL DIVISION CYCLE 16,23,27"/>
    <property type="match status" value="1"/>
</dbReference>
<dbReference type="SMART" id="SM00028">
    <property type="entry name" value="TPR"/>
    <property type="match status" value="2"/>
</dbReference>
<dbReference type="AlphaFoldDB" id="A0A8J6NDD6"/>
<keyword evidence="2" id="KW-1133">Transmembrane helix</keyword>
<dbReference type="Proteomes" id="UP000614424">
    <property type="component" value="Unassembled WGS sequence"/>
</dbReference>
<reference evidence="3 4" key="1">
    <citation type="submission" date="2020-08" db="EMBL/GenBank/DDBJ databases">
        <title>Bridging the membrane lipid divide: bacteria of the FCB group superphylum have the potential to synthesize archaeal ether lipids.</title>
        <authorList>
            <person name="Villanueva L."/>
            <person name="Von Meijenfeldt F.A.B."/>
            <person name="Westbye A.B."/>
            <person name="Yadav S."/>
            <person name="Hopmans E.C."/>
            <person name="Dutilh B.E."/>
            <person name="Sinninghe Damste J.S."/>
        </authorList>
    </citation>
    <scope>NUCLEOTIDE SEQUENCE [LARGE SCALE GENOMIC DNA]</scope>
    <source>
        <strain evidence="3">NIOZ-UU47</strain>
    </source>
</reference>
<gene>
    <name evidence="3" type="ORF">H8E41_08295</name>
</gene>
<organism evidence="3 4">
    <name type="scientific">Candidatus Desulfobia pelagia</name>
    <dbReference type="NCBI Taxonomy" id="2841692"/>
    <lineage>
        <taxon>Bacteria</taxon>
        <taxon>Pseudomonadati</taxon>
        <taxon>Thermodesulfobacteriota</taxon>
        <taxon>Desulfobulbia</taxon>
        <taxon>Desulfobulbales</taxon>
        <taxon>Desulfobulbaceae</taxon>
        <taxon>Candidatus Desulfobia</taxon>
    </lineage>
</organism>
<evidence type="ECO:0000313" key="3">
    <source>
        <dbReference type="EMBL" id="MBC8317894.1"/>
    </source>
</evidence>
<keyword evidence="1" id="KW-0802">TPR repeat</keyword>
<dbReference type="InterPro" id="IPR019734">
    <property type="entry name" value="TPR_rpt"/>
</dbReference>
<accession>A0A8J6NDD6</accession>
<evidence type="ECO:0000256" key="2">
    <source>
        <dbReference type="SAM" id="Phobius"/>
    </source>
</evidence>
<keyword evidence="2" id="KW-0812">Transmembrane</keyword>
<comment type="caution">
    <text evidence="3">The sequence shown here is derived from an EMBL/GenBank/DDBJ whole genome shotgun (WGS) entry which is preliminary data.</text>
</comment>
<dbReference type="Gene3D" id="1.25.40.10">
    <property type="entry name" value="Tetratricopeptide repeat domain"/>
    <property type="match status" value="1"/>
</dbReference>
<feature type="repeat" description="TPR" evidence="1">
    <location>
        <begin position="77"/>
        <end position="110"/>
    </location>
</feature>
<feature type="transmembrane region" description="Helical" evidence="2">
    <location>
        <begin position="17"/>
        <end position="38"/>
    </location>
</feature>
<dbReference type="InterPro" id="IPR011990">
    <property type="entry name" value="TPR-like_helical_dom_sf"/>
</dbReference>
<dbReference type="Pfam" id="PF13424">
    <property type="entry name" value="TPR_12"/>
    <property type="match status" value="1"/>
</dbReference>
<proteinExistence type="predicted"/>
<dbReference type="PROSITE" id="PS50293">
    <property type="entry name" value="TPR_REGION"/>
    <property type="match status" value="1"/>
</dbReference>
<evidence type="ECO:0000256" key="1">
    <source>
        <dbReference type="PROSITE-ProRule" id="PRU00339"/>
    </source>
</evidence>
<keyword evidence="2" id="KW-0472">Membrane</keyword>
<dbReference type="PROSITE" id="PS50005">
    <property type="entry name" value="TPR"/>
    <property type="match status" value="2"/>
</dbReference>
<protein>
    <submittedName>
        <fullName evidence="3">Tetratricopeptide repeat protein</fullName>
    </submittedName>
</protein>
<dbReference type="EMBL" id="JACNJZ010000114">
    <property type="protein sequence ID" value="MBC8317894.1"/>
    <property type="molecule type" value="Genomic_DNA"/>
</dbReference>